<feature type="domain" description="GST N-terminal" evidence="1">
    <location>
        <begin position="8"/>
        <end position="96"/>
    </location>
</feature>
<dbReference type="Gene3D" id="3.40.30.10">
    <property type="entry name" value="Glutaredoxin"/>
    <property type="match status" value="1"/>
</dbReference>
<evidence type="ECO:0000313" key="2">
    <source>
        <dbReference type="EMBL" id="EFN52965.1"/>
    </source>
</evidence>
<sequence length="498" mass="52547">MAAATAAPQVAIITTLGCPYCKKAKAAMQAAGIPYQEYELSEQLEVLSKIKATTGQSTVPQIFVGGKLLGGASDVVPLAQSGGLQQLLASTQGPPLPAELQAVVEQAVADGAEAEAAQAEEGPSPQLRQLAADLRAAQLGAGAGAAFGLRRAAEWLQGSRGLAPGAAAAALGELQAAQLLTVADASAADQPITAGLLQGRPQLPLLLVADAPQPTRWKEPLNGQVVWFGLARPAAEVAESLRKRILQLYDKYLQDGGKKVNYRALKADPAFAEFAAATAELQKVDLSGLATREQRMAFFINIYNALVVHALVVFGAADSSLSRLKWFDSISYLIGGRRWSSNDVEHGVLRGNAPSPASLFALLGKPQWAGATFKAGDPRAALAVKPVDPRIHFALNCGAASCPPIRIYTPESLDFGLAAAASAFCEVQVDKAAGELELSMILKWYGPDFGSKAQLLQFLVQYLPPGPQADLKELLAGRSAEDVKLRYRPYDWTTNSTD</sequence>
<dbReference type="InterPro" id="IPR014025">
    <property type="entry name" value="Glutaredoxin_subgr"/>
</dbReference>
<dbReference type="InParanoid" id="E1ZM91"/>
<dbReference type="SUPFAM" id="SSF52833">
    <property type="entry name" value="Thioredoxin-like"/>
    <property type="match status" value="1"/>
</dbReference>
<dbReference type="Pfam" id="PF04784">
    <property type="entry name" value="DUF547"/>
    <property type="match status" value="1"/>
</dbReference>
<dbReference type="STRING" id="554065.E1ZM91"/>
<proteinExistence type="predicted"/>
<evidence type="ECO:0000259" key="1">
    <source>
        <dbReference type="PROSITE" id="PS50404"/>
    </source>
</evidence>
<dbReference type="PROSITE" id="PS50404">
    <property type="entry name" value="GST_NTER"/>
    <property type="match status" value="1"/>
</dbReference>
<organism evidence="3">
    <name type="scientific">Chlorella variabilis</name>
    <name type="common">Green alga</name>
    <dbReference type="NCBI Taxonomy" id="554065"/>
    <lineage>
        <taxon>Eukaryota</taxon>
        <taxon>Viridiplantae</taxon>
        <taxon>Chlorophyta</taxon>
        <taxon>core chlorophytes</taxon>
        <taxon>Trebouxiophyceae</taxon>
        <taxon>Chlorellales</taxon>
        <taxon>Chlorellaceae</taxon>
        <taxon>Chlorella clade</taxon>
        <taxon>Chlorella</taxon>
    </lineage>
</organism>
<dbReference type="OMA" id="RMAFFIN"/>
<dbReference type="PANTHER" id="PTHR46361">
    <property type="entry name" value="ELECTRON CARRIER/ PROTEIN DISULFIDE OXIDOREDUCTASE"/>
    <property type="match status" value="1"/>
</dbReference>
<dbReference type="PANTHER" id="PTHR46361:SF3">
    <property type="entry name" value="ELECTRON CARRIER_ PROTEIN DISULFIDE OXIDOREDUCTASE"/>
    <property type="match status" value="1"/>
</dbReference>
<protein>
    <recommendedName>
        <fullName evidence="1">GST N-terminal domain-containing protein</fullName>
    </recommendedName>
</protein>
<dbReference type="InterPro" id="IPR004045">
    <property type="entry name" value="Glutathione_S-Trfase_N"/>
</dbReference>
<dbReference type="KEGG" id="cvr:CHLNCDRAFT_137357"/>
<dbReference type="InterPro" id="IPR002109">
    <property type="entry name" value="Glutaredoxin"/>
</dbReference>
<dbReference type="InterPro" id="IPR036249">
    <property type="entry name" value="Thioredoxin-like_sf"/>
</dbReference>
<accession>E1ZM91</accession>
<name>E1ZM91_CHLVA</name>
<reference evidence="2 3" key="1">
    <citation type="journal article" date="2010" name="Plant Cell">
        <title>The Chlorella variabilis NC64A genome reveals adaptation to photosymbiosis, coevolution with viruses, and cryptic sex.</title>
        <authorList>
            <person name="Blanc G."/>
            <person name="Duncan G."/>
            <person name="Agarkova I."/>
            <person name="Borodovsky M."/>
            <person name="Gurnon J."/>
            <person name="Kuo A."/>
            <person name="Lindquist E."/>
            <person name="Lucas S."/>
            <person name="Pangilinan J."/>
            <person name="Polle J."/>
            <person name="Salamov A."/>
            <person name="Terry A."/>
            <person name="Yamada T."/>
            <person name="Dunigan D.D."/>
            <person name="Grigoriev I.V."/>
            <person name="Claverie J.M."/>
            <person name="Van Etten J.L."/>
        </authorList>
    </citation>
    <scope>NUCLEOTIDE SEQUENCE [LARGE SCALE GENOMIC DNA]</scope>
    <source>
        <strain evidence="2 3">NC64A</strain>
    </source>
</reference>
<evidence type="ECO:0000313" key="3">
    <source>
        <dbReference type="Proteomes" id="UP000008141"/>
    </source>
</evidence>
<dbReference type="InterPro" id="IPR006869">
    <property type="entry name" value="DUF547"/>
</dbReference>
<dbReference type="RefSeq" id="XP_005845067.1">
    <property type="nucleotide sequence ID" value="XM_005845005.1"/>
</dbReference>
<dbReference type="PROSITE" id="PS51354">
    <property type="entry name" value="GLUTAREDOXIN_2"/>
    <property type="match status" value="1"/>
</dbReference>
<keyword evidence="3" id="KW-1185">Reference proteome</keyword>
<dbReference type="EMBL" id="GL433853">
    <property type="protein sequence ID" value="EFN52965.1"/>
    <property type="molecule type" value="Genomic_DNA"/>
</dbReference>
<dbReference type="Proteomes" id="UP000008141">
    <property type="component" value="Unassembled WGS sequence"/>
</dbReference>
<dbReference type="OrthoDB" id="418495at2759"/>
<dbReference type="GeneID" id="17352490"/>
<dbReference type="Pfam" id="PF00462">
    <property type="entry name" value="Glutaredoxin"/>
    <property type="match status" value="1"/>
</dbReference>
<dbReference type="eggNOG" id="KOG1752">
    <property type="taxonomic scope" value="Eukaryota"/>
</dbReference>
<dbReference type="PRINTS" id="PR00160">
    <property type="entry name" value="GLUTAREDOXIN"/>
</dbReference>
<dbReference type="AlphaFoldDB" id="E1ZM91"/>
<gene>
    <name evidence="2" type="ORF">CHLNCDRAFT_137357</name>
</gene>